<dbReference type="SMART" id="SM01234">
    <property type="entry name" value="Haemolytic"/>
    <property type="match status" value="1"/>
</dbReference>
<dbReference type="Pfam" id="PF01809">
    <property type="entry name" value="YidD"/>
    <property type="match status" value="1"/>
</dbReference>
<sequence>MNPVIETEDTKQSPAAQSFGTFRKISANKAMSCFFQRVMVGFIKAYRYWLSPFLPASCRFYPSCSAYALESYKRLGFWKGSYLSLRRILKCNPLHPGGVDQVPGDNVSVFADCSGLCERK</sequence>
<organism evidence="1">
    <name type="scientific">marine metagenome</name>
    <dbReference type="NCBI Taxonomy" id="408172"/>
    <lineage>
        <taxon>unclassified sequences</taxon>
        <taxon>metagenomes</taxon>
        <taxon>ecological metagenomes</taxon>
    </lineage>
</organism>
<evidence type="ECO:0000313" key="1">
    <source>
        <dbReference type="EMBL" id="SUZ53064.1"/>
    </source>
</evidence>
<dbReference type="NCBIfam" id="TIGR00278">
    <property type="entry name" value="membrane protein insertion efficiency factor YidD"/>
    <property type="match status" value="1"/>
</dbReference>
<dbReference type="PANTHER" id="PTHR33383">
    <property type="entry name" value="MEMBRANE PROTEIN INSERTION EFFICIENCY FACTOR-RELATED"/>
    <property type="match status" value="1"/>
</dbReference>
<dbReference type="PANTHER" id="PTHR33383:SF1">
    <property type="entry name" value="MEMBRANE PROTEIN INSERTION EFFICIENCY FACTOR-RELATED"/>
    <property type="match status" value="1"/>
</dbReference>
<evidence type="ECO:0008006" key="2">
    <source>
        <dbReference type="Google" id="ProtNLM"/>
    </source>
</evidence>
<reference evidence="1" key="1">
    <citation type="submission" date="2018-05" db="EMBL/GenBank/DDBJ databases">
        <authorList>
            <person name="Lanie J.A."/>
            <person name="Ng W.-L."/>
            <person name="Kazmierczak K.M."/>
            <person name="Andrzejewski T.M."/>
            <person name="Davidsen T.M."/>
            <person name="Wayne K.J."/>
            <person name="Tettelin H."/>
            <person name="Glass J.I."/>
            <person name="Rusch D."/>
            <person name="Podicherti R."/>
            <person name="Tsui H.-C.T."/>
            <person name="Winkler M.E."/>
        </authorList>
    </citation>
    <scope>NUCLEOTIDE SEQUENCE</scope>
</reference>
<name>A0A381NG37_9ZZZZ</name>
<dbReference type="AlphaFoldDB" id="A0A381NG37"/>
<accession>A0A381NG37</accession>
<dbReference type="HAMAP" id="MF_00386">
    <property type="entry name" value="UPF0161_YidD"/>
    <property type="match status" value="1"/>
</dbReference>
<dbReference type="InterPro" id="IPR002696">
    <property type="entry name" value="Membr_insert_effic_factor_YidD"/>
</dbReference>
<protein>
    <recommendedName>
        <fullName evidence="2">Membrane protein insertion efficiency factor YidD</fullName>
    </recommendedName>
</protein>
<dbReference type="EMBL" id="UINC01000311">
    <property type="protein sequence ID" value="SUZ53064.1"/>
    <property type="molecule type" value="Genomic_DNA"/>
</dbReference>
<proteinExistence type="inferred from homology"/>
<gene>
    <name evidence="1" type="ORF">METZ01_LOCUS5918</name>
</gene>